<dbReference type="PANTHER" id="PTHR13159:SF0">
    <property type="entry name" value="RADIAL SPOKE HEAD 6 HOMOLOG A"/>
    <property type="match status" value="1"/>
</dbReference>
<evidence type="ECO:0000313" key="8">
    <source>
        <dbReference type="Proteomes" id="UP000070544"/>
    </source>
</evidence>
<keyword evidence="5" id="KW-0966">Cell projection</keyword>
<keyword evidence="4" id="KW-0206">Cytoskeleton</keyword>
<evidence type="ECO:0000256" key="3">
    <source>
        <dbReference type="ARBA" id="ARBA00023069"/>
    </source>
</evidence>
<dbReference type="InterPro" id="IPR006802">
    <property type="entry name" value="Radial_spoke"/>
</dbReference>
<evidence type="ECO:0000256" key="5">
    <source>
        <dbReference type="ARBA" id="ARBA00023273"/>
    </source>
</evidence>
<dbReference type="AlphaFoldDB" id="A0A139AWU7"/>
<feature type="region of interest" description="Disordered" evidence="6">
    <location>
        <begin position="636"/>
        <end position="703"/>
    </location>
</feature>
<feature type="compositionally biased region" description="Gly residues" evidence="6">
    <location>
        <begin position="531"/>
        <end position="545"/>
    </location>
</feature>
<dbReference type="Pfam" id="PF04712">
    <property type="entry name" value="Radial_spoke"/>
    <property type="match status" value="1"/>
</dbReference>
<keyword evidence="8" id="KW-1185">Reference proteome</keyword>
<dbReference type="GO" id="GO:0060294">
    <property type="term" value="P:cilium movement involved in cell motility"/>
    <property type="evidence" value="ECO:0007669"/>
    <property type="project" value="InterPro"/>
</dbReference>
<organism evidence="7 8">
    <name type="scientific">Gonapodya prolifera (strain JEL478)</name>
    <name type="common">Monoblepharis prolifera</name>
    <dbReference type="NCBI Taxonomy" id="1344416"/>
    <lineage>
        <taxon>Eukaryota</taxon>
        <taxon>Fungi</taxon>
        <taxon>Fungi incertae sedis</taxon>
        <taxon>Chytridiomycota</taxon>
        <taxon>Chytridiomycota incertae sedis</taxon>
        <taxon>Monoblepharidomycetes</taxon>
        <taxon>Monoblepharidales</taxon>
        <taxon>Gonapodyaceae</taxon>
        <taxon>Gonapodya</taxon>
    </lineage>
</organism>
<evidence type="ECO:0000256" key="6">
    <source>
        <dbReference type="SAM" id="MobiDB-lite"/>
    </source>
</evidence>
<dbReference type="Proteomes" id="UP000070544">
    <property type="component" value="Unassembled WGS sequence"/>
</dbReference>
<feature type="compositionally biased region" description="Acidic residues" evidence="6">
    <location>
        <begin position="641"/>
        <end position="653"/>
    </location>
</feature>
<dbReference type="STRING" id="1344416.A0A139AWU7"/>
<dbReference type="CDD" id="cd22963">
    <property type="entry name" value="DD_CrRSP4-like"/>
    <property type="match status" value="1"/>
</dbReference>
<evidence type="ECO:0008006" key="9">
    <source>
        <dbReference type="Google" id="ProtNLM"/>
    </source>
</evidence>
<evidence type="ECO:0000313" key="7">
    <source>
        <dbReference type="EMBL" id="KXS21200.1"/>
    </source>
</evidence>
<feature type="region of interest" description="Disordered" evidence="6">
    <location>
        <begin position="502"/>
        <end position="549"/>
    </location>
</feature>
<feature type="compositionally biased region" description="Low complexity" evidence="6">
    <location>
        <begin position="9"/>
        <end position="59"/>
    </location>
</feature>
<feature type="compositionally biased region" description="Basic and acidic residues" evidence="6">
    <location>
        <begin position="675"/>
        <end position="690"/>
    </location>
</feature>
<dbReference type="OMA" id="CVYFGNG"/>
<evidence type="ECO:0000256" key="1">
    <source>
        <dbReference type="ARBA" id="ARBA00004430"/>
    </source>
</evidence>
<feature type="compositionally biased region" description="Acidic residues" evidence="6">
    <location>
        <begin position="691"/>
        <end position="703"/>
    </location>
</feature>
<dbReference type="OrthoDB" id="272202at2759"/>
<proteinExistence type="predicted"/>
<gene>
    <name evidence="7" type="ORF">M427DRAFT_65972</name>
</gene>
<dbReference type="GO" id="GO:0035082">
    <property type="term" value="P:axoneme assembly"/>
    <property type="evidence" value="ECO:0007669"/>
    <property type="project" value="TreeGrafter"/>
</dbReference>
<evidence type="ECO:0000256" key="2">
    <source>
        <dbReference type="ARBA" id="ARBA00022490"/>
    </source>
</evidence>
<accession>A0A139AWU7</accession>
<name>A0A139AWU7_GONPJ</name>
<feature type="compositionally biased region" description="Acidic residues" evidence="6">
    <location>
        <begin position="515"/>
        <end position="530"/>
    </location>
</feature>
<keyword evidence="3" id="KW-0969">Cilium</keyword>
<evidence type="ECO:0000256" key="4">
    <source>
        <dbReference type="ARBA" id="ARBA00023212"/>
    </source>
</evidence>
<dbReference type="EMBL" id="KQ965733">
    <property type="protein sequence ID" value="KXS21200.1"/>
    <property type="molecule type" value="Genomic_DNA"/>
</dbReference>
<protein>
    <recommendedName>
        <fullName evidence="9">Radial spokehead-like protein</fullName>
    </recommendedName>
</protein>
<comment type="subcellular location">
    <subcellularLocation>
        <location evidence="1">Cytoplasm</location>
        <location evidence="1">Cytoskeleton</location>
        <location evidence="1">Cilium axoneme</location>
    </subcellularLocation>
</comment>
<keyword evidence="2" id="KW-0963">Cytoplasm</keyword>
<dbReference type="GO" id="GO:0001534">
    <property type="term" value="C:radial spoke"/>
    <property type="evidence" value="ECO:0007669"/>
    <property type="project" value="InterPro"/>
</dbReference>
<reference evidence="7 8" key="1">
    <citation type="journal article" date="2015" name="Genome Biol. Evol.">
        <title>Phylogenomic analyses indicate that early fungi evolved digesting cell walls of algal ancestors of land plants.</title>
        <authorList>
            <person name="Chang Y."/>
            <person name="Wang S."/>
            <person name="Sekimoto S."/>
            <person name="Aerts A.L."/>
            <person name="Choi C."/>
            <person name="Clum A."/>
            <person name="LaButti K.M."/>
            <person name="Lindquist E.A."/>
            <person name="Yee Ngan C."/>
            <person name="Ohm R.A."/>
            <person name="Salamov A.A."/>
            <person name="Grigoriev I.V."/>
            <person name="Spatafora J.W."/>
            <person name="Berbee M.L."/>
        </authorList>
    </citation>
    <scope>NUCLEOTIDE SEQUENCE [LARGE SCALE GENOMIC DNA]</scope>
    <source>
        <strain evidence="7 8">JEL478</strain>
    </source>
</reference>
<feature type="region of interest" description="Disordered" evidence="6">
    <location>
        <begin position="1"/>
        <end position="120"/>
    </location>
</feature>
<sequence>MDPDFTADAPPAAATSSKPSSKPASKTGSKAGSASALPPLPATTEPSDAQQQQQSAQSQPQPPAQPAPASKASSRRASNSQLAKPASPSPSPSPAPASGSAQRQQEQGQDRPGSAGLPEDTELALARAFLQESSDASGLNLYDHLSSVILRILEQRPKNAADIFEQLSGEVKRSRFPADESNTPGAFRQAKDLSEAVELAKAQIKAVQDAGQNRTTDGQPKEEEGVGEIPDMLDLVNLFEWAGVAPLSAPETYILSLSLRHLTTTKSLKSVRLFGKIFTLASNPYIVAECEPANPPPELEPGAVPQDDSNDPIAGFAVDAEIAKEKKEREELVAKMFEEAVEGVPEEMGKSIPKPKKGGFGEVKAERGVGVNKYVYYVCRFAGGPWIRLPDALPEKIHTSRKVLKYFSGDLNKKLVTYPAIECSEAQYLRCQIARIAASTVLSPQGYYMFDPEEEAALEEGGQPTSIIVNPEYRPAPAAELLQTSAWVHHVPYILPQGRVNWEAPPKIGGKEPAEGEEGEGEEKEEEEGGSEAGDGGSGVGGRESGPGVLTPVAEEAELAPGVPAFTIRVCSTYHTLKYTPIHLCSNRWPGAHTVAYQDRFANVYVGDGIKMVTDAHGYHIPEPVPDCAMEWVDKDKKEEDEQPEEKEEDEGEGGEKKVKENLGVLVEQVEPTLEQEKALEEEKAAKEAEKEEAEAEGKEDDE</sequence>
<dbReference type="PANTHER" id="PTHR13159">
    <property type="entry name" value="RADIAL SPOKEHEAD-RELATED"/>
    <property type="match status" value="1"/>
</dbReference>